<evidence type="ECO:0000256" key="2">
    <source>
        <dbReference type="ARBA" id="ARBA00022448"/>
    </source>
</evidence>
<proteinExistence type="inferred from homology"/>
<dbReference type="PANTHER" id="PTHR12825:SF0">
    <property type="entry name" value="VESICLE TRANSPORT PROTEIN SEC20"/>
    <property type="match status" value="1"/>
</dbReference>
<keyword evidence="4" id="KW-0256">Endoplasmic reticulum</keyword>
<evidence type="ECO:0000256" key="7">
    <source>
        <dbReference type="ARBA" id="ARBA00023054"/>
    </source>
</evidence>
<evidence type="ECO:0000256" key="3">
    <source>
        <dbReference type="ARBA" id="ARBA00022692"/>
    </source>
</evidence>
<feature type="region of interest" description="Disordered" evidence="10">
    <location>
        <begin position="119"/>
        <end position="140"/>
    </location>
</feature>
<dbReference type="GeneID" id="85225666"/>
<evidence type="ECO:0000256" key="6">
    <source>
        <dbReference type="ARBA" id="ARBA00022989"/>
    </source>
</evidence>
<evidence type="ECO:0000256" key="11">
    <source>
        <dbReference type="SAM" id="Phobius"/>
    </source>
</evidence>
<dbReference type="EMBL" id="CP119960">
    <property type="protein sequence ID" value="WFD39047.1"/>
    <property type="molecule type" value="Genomic_DNA"/>
</dbReference>
<keyword evidence="5" id="KW-0931">ER-Golgi transport</keyword>
<feature type="compositionally biased region" description="Low complexity" evidence="10">
    <location>
        <begin position="611"/>
        <end position="642"/>
    </location>
</feature>
<evidence type="ECO:0000256" key="9">
    <source>
        <dbReference type="ARBA" id="ARBA00037934"/>
    </source>
</evidence>
<dbReference type="GO" id="GO:0005789">
    <property type="term" value="C:endoplasmic reticulum membrane"/>
    <property type="evidence" value="ECO:0007669"/>
    <property type="project" value="UniProtKB-SubCell"/>
</dbReference>
<keyword evidence="6 11" id="KW-1133">Transmembrane helix</keyword>
<dbReference type="RefSeq" id="XP_060121944.1">
    <property type="nucleotide sequence ID" value="XM_060265961.1"/>
</dbReference>
<feature type="compositionally biased region" description="Polar residues" evidence="10">
    <location>
        <begin position="505"/>
        <end position="518"/>
    </location>
</feature>
<keyword evidence="7" id="KW-0175">Coiled coil</keyword>
<keyword evidence="2" id="KW-0813">Transport</keyword>
<gene>
    <name evidence="13" type="primary">SEC20</name>
    <name evidence="13" type="ORF">MJAP1_002017</name>
</gene>
<feature type="transmembrane region" description="Helical" evidence="11">
    <location>
        <begin position="205"/>
        <end position="227"/>
    </location>
</feature>
<feature type="region of interest" description="Disordered" evidence="10">
    <location>
        <begin position="271"/>
        <end position="364"/>
    </location>
</feature>
<comment type="subcellular location">
    <subcellularLocation>
        <location evidence="1">Endoplasmic reticulum membrane</location>
        <topology evidence="1">Single-pass type IV membrane protein</topology>
    </subcellularLocation>
</comment>
<feature type="region of interest" description="Disordered" evidence="10">
    <location>
        <begin position="394"/>
        <end position="675"/>
    </location>
</feature>
<feature type="compositionally biased region" description="Low complexity" evidence="10">
    <location>
        <begin position="460"/>
        <end position="491"/>
    </location>
</feature>
<evidence type="ECO:0000256" key="1">
    <source>
        <dbReference type="ARBA" id="ARBA00004163"/>
    </source>
</evidence>
<dbReference type="InterPro" id="IPR005606">
    <property type="entry name" value="Sec20"/>
</dbReference>
<evidence type="ECO:0000256" key="10">
    <source>
        <dbReference type="SAM" id="MobiDB-lite"/>
    </source>
</evidence>
<feature type="compositionally biased region" description="Basic and acidic residues" evidence="10">
    <location>
        <begin position="585"/>
        <end position="610"/>
    </location>
</feature>
<comment type="similarity">
    <text evidence="9">Belongs to the SEC20 family.</text>
</comment>
<feature type="compositionally biased region" description="Basic and acidic residues" evidence="10">
    <location>
        <begin position="125"/>
        <end position="139"/>
    </location>
</feature>
<dbReference type="Pfam" id="PF03908">
    <property type="entry name" value="Sec20"/>
    <property type="match status" value="1"/>
</dbReference>
<protein>
    <submittedName>
        <fullName evidence="13">Protein transport protein sec20</fullName>
    </submittedName>
</protein>
<evidence type="ECO:0000313" key="13">
    <source>
        <dbReference type="EMBL" id="WFD39047.1"/>
    </source>
</evidence>
<keyword evidence="3 11" id="KW-0812">Transmembrane</keyword>
<feature type="compositionally biased region" description="Polar residues" evidence="10">
    <location>
        <begin position="412"/>
        <end position="421"/>
    </location>
</feature>
<evidence type="ECO:0000259" key="12">
    <source>
        <dbReference type="Pfam" id="PF03908"/>
    </source>
</evidence>
<dbReference type="Proteomes" id="UP001217754">
    <property type="component" value="Chromosome 3"/>
</dbReference>
<evidence type="ECO:0000256" key="4">
    <source>
        <dbReference type="ARBA" id="ARBA00022824"/>
    </source>
</evidence>
<dbReference type="AlphaFoldDB" id="A0AAF0F1Z1"/>
<sequence>MAEVLPRDVRVLRDQAARRVRDVRDVQFAQISQCRTPAELAETEQELHATLAKIGALVRQVADEAPDGSTPAECAAIEAAAREDRKTLDALRLEARKCLLGAQRTVQAAAENAARDALQLGSQNAKERTKKASGDRAEAASEEVTSALQRTVALMSTELEKSGFSAQLLEESSEGLAQISEAYQSFGSLLRNSVDLIKQMERQELWDLGVLVASLSFFVGCIAYILYVRVISKGLSVLGLAWRATGIVKHIPGMSHSAASLAATASVATAMRRSPAEAPRKRVHRDDPIADATRGMPDTPLPSPSTWTRPRGAMRGVDARRNAEAFRDAEAQAEAEARQLREAQEEEAHRQREAQEDEARRAAIAQREQAELEARFAELESDALRDLPVRTATTAASPLAKKPRRKMGTMDVPQSTAQTIKRATPAPDEPSRVLAGEAESHTDAAPEAAPEPAPAPVPDVPQESVMEPVPEPMPEAVSRVGSVVPVTGSSGAQQTASPEEREMRTTSVSTGGDATSSAEFLAEPSASSNAVSATSAAADAGGSVSSTKGEPTPSASVLSKEERASDPASVASSSSDDAEAASRGASHDEAASHDASRDDATYSDASRDVADATSAAHAPPSSSVFTTSAASVAPSSSDVSSTIQVPSTTLLDATSSTPAPATSPLTTPSPRDAHVSKAAAALSLASASLESAAATLAPEVYSAASAKLHSASVSLDQVLAPTTTAEPLLSKAASAVHALGHAPSAVGDVLGKASSVVSDAFVPTPTSLHDEL</sequence>
<feature type="compositionally biased region" description="Pro residues" evidence="10">
    <location>
        <begin position="449"/>
        <end position="459"/>
    </location>
</feature>
<evidence type="ECO:0000256" key="5">
    <source>
        <dbReference type="ARBA" id="ARBA00022892"/>
    </source>
</evidence>
<organism evidence="13 14">
    <name type="scientific">Malassezia japonica</name>
    <dbReference type="NCBI Taxonomy" id="223818"/>
    <lineage>
        <taxon>Eukaryota</taxon>
        <taxon>Fungi</taxon>
        <taxon>Dikarya</taxon>
        <taxon>Basidiomycota</taxon>
        <taxon>Ustilaginomycotina</taxon>
        <taxon>Malasseziomycetes</taxon>
        <taxon>Malasseziales</taxon>
        <taxon>Malasseziaceae</taxon>
        <taxon>Malassezia</taxon>
    </lineage>
</organism>
<evidence type="ECO:0000256" key="8">
    <source>
        <dbReference type="ARBA" id="ARBA00023136"/>
    </source>
</evidence>
<feature type="compositionally biased region" description="Low complexity" evidence="10">
    <location>
        <begin position="653"/>
        <end position="670"/>
    </location>
</feature>
<feature type="compositionally biased region" description="Basic and acidic residues" evidence="10">
    <location>
        <begin position="274"/>
        <end position="288"/>
    </location>
</feature>
<feature type="compositionally biased region" description="Basic and acidic residues" evidence="10">
    <location>
        <begin position="317"/>
        <end position="361"/>
    </location>
</feature>
<feature type="compositionally biased region" description="Polar residues" evidence="10">
    <location>
        <begin position="643"/>
        <end position="652"/>
    </location>
</feature>
<feature type="compositionally biased region" description="Low complexity" evidence="10">
    <location>
        <begin position="525"/>
        <end position="547"/>
    </location>
</feature>
<dbReference type="GO" id="GO:0006890">
    <property type="term" value="P:retrograde vesicle-mediated transport, Golgi to endoplasmic reticulum"/>
    <property type="evidence" value="ECO:0007669"/>
    <property type="project" value="InterPro"/>
</dbReference>
<dbReference type="GO" id="GO:0005484">
    <property type="term" value="F:SNAP receptor activity"/>
    <property type="evidence" value="ECO:0007669"/>
    <property type="project" value="InterPro"/>
</dbReference>
<dbReference type="InterPro" id="IPR056173">
    <property type="entry name" value="Sec20_C"/>
</dbReference>
<evidence type="ECO:0000313" key="14">
    <source>
        <dbReference type="Proteomes" id="UP001217754"/>
    </source>
</evidence>
<dbReference type="GO" id="GO:0031201">
    <property type="term" value="C:SNARE complex"/>
    <property type="evidence" value="ECO:0007669"/>
    <property type="project" value="TreeGrafter"/>
</dbReference>
<feature type="compositionally biased region" description="Low complexity" evidence="10">
    <location>
        <begin position="566"/>
        <end position="575"/>
    </location>
</feature>
<feature type="domain" description="Sec20 C-terminal" evidence="12">
    <location>
        <begin position="141"/>
        <end position="230"/>
    </location>
</feature>
<name>A0AAF0F1Z1_9BASI</name>
<dbReference type="PANTHER" id="PTHR12825">
    <property type="entry name" value="BNIP1-RELATED"/>
    <property type="match status" value="1"/>
</dbReference>
<accession>A0AAF0F1Z1</accession>
<reference evidence="13" key="1">
    <citation type="submission" date="2023-03" db="EMBL/GenBank/DDBJ databases">
        <title>Mating type loci evolution in Malassezia.</title>
        <authorList>
            <person name="Coelho M.A."/>
        </authorList>
    </citation>
    <scope>NUCLEOTIDE SEQUENCE</scope>
    <source>
        <strain evidence="13">CBS 9431</strain>
    </source>
</reference>
<keyword evidence="14" id="KW-1185">Reference proteome</keyword>
<keyword evidence="8 11" id="KW-0472">Membrane</keyword>